<reference evidence="2 3" key="1">
    <citation type="submission" date="2016-10" db="EMBL/GenBank/DDBJ databases">
        <authorList>
            <person name="de Groot N.N."/>
        </authorList>
    </citation>
    <scope>NUCLEOTIDE SEQUENCE [LARGE SCALE GENOMIC DNA]</scope>
    <source>
        <strain evidence="2 3">CGMCC 4.2023</strain>
    </source>
</reference>
<dbReference type="Proteomes" id="UP000236754">
    <property type="component" value="Unassembled WGS sequence"/>
</dbReference>
<name>A0A1H6DSQ2_9ACTN</name>
<organism evidence="2 3">
    <name type="scientific">Actinacidiphila yanglinensis</name>
    <dbReference type="NCBI Taxonomy" id="310779"/>
    <lineage>
        <taxon>Bacteria</taxon>
        <taxon>Bacillati</taxon>
        <taxon>Actinomycetota</taxon>
        <taxon>Actinomycetes</taxon>
        <taxon>Kitasatosporales</taxon>
        <taxon>Streptomycetaceae</taxon>
        <taxon>Actinacidiphila</taxon>
    </lineage>
</organism>
<evidence type="ECO:0000256" key="1">
    <source>
        <dbReference type="SAM" id="MobiDB-lite"/>
    </source>
</evidence>
<dbReference type="AlphaFoldDB" id="A0A1H6DSQ2"/>
<feature type="region of interest" description="Disordered" evidence="1">
    <location>
        <begin position="1"/>
        <end position="23"/>
    </location>
</feature>
<evidence type="ECO:0000313" key="2">
    <source>
        <dbReference type="EMBL" id="SEG87635.1"/>
    </source>
</evidence>
<keyword evidence="3" id="KW-1185">Reference proteome</keyword>
<feature type="compositionally biased region" description="Basic residues" evidence="1">
    <location>
        <begin position="210"/>
        <end position="227"/>
    </location>
</feature>
<feature type="region of interest" description="Disordered" evidence="1">
    <location>
        <begin position="46"/>
        <end position="320"/>
    </location>
</feature>
<gene>
    <name evidence="2" type="ORF">SAMN05216223_118133</name>
</gene>
<evidence type="ECO:0000313" key="3">
    <source>
        <dbReference type="Proteomes" id="UP000236754"/>
    </source>
</evidence>
<proteinExistence type="predicted"/>
<dbReference type="EMBL" id="FNVU01000018">
    <property type="protein sequence ID" value="SEG87635.1"/>
    <property type="molecule type" value="Genomic_DNA"/>
</dbReference>
<sequence length="320" mass="32941">MTATPLEQEVTFEGAGPLDAGRLDALPEVSQVAEAPREELDAVYDDTADLRLLSRPRPRGAGRRSAPARDGTDGTSGARARRPDRRPGGRALRRGAPLGGRVAGPVLLLRAARRPRRAARPAPAASGQEPPAGGDAPAQGRRAEPPPPLALDEDRGRRPRGPAAGQGAASGPQSRPQGAALRGGRTALCRQEGEQVPQARQGGAGGARRAPGRRRGPGRTSRPRRARPPGGERTPTVTAASMPSRNAVPPMRSTALRRRGAGCARTEEGAWPVPGSRTTGPRASAPPARGGGGRWGRRRAGAAGGGGSDSKGTSERSGPR</sequence>
<protein>
    <submittedName>
        <fullName evidence="2">Uncharacterized protein</fullName>
    </submittedName>
</protein>
<accession>A0A1H6DSQ2</accession>
<feature type="compositionally biased region" description="Low complexity" evidence="1">
    <location>
        <begin position="161"/>
        <end position="175"/>
    </location>
</feature>